<gene>
    <name evidence="3" type="ORF">J421_2623</name>
</gene>
<protein>
    <submittedName>
        <fullName evidence="3">Mammalian cell entry related domain protein</fullName>
    </submittedName>
</protein>
<dbReference type="OrthoDB" id="9798731at2"/>
<name>W0RIJ3_9BACT</name>
<dbReference type="HOGENOM" id="CLU_870845_0_0_0"/>
<dbReference type="EMBL" id="CP007128">
    <property type="protein sequence ID" value="AHG90160.1"/>
    <property type="molecule type" value="Genomic_DNA"/>
</dbReference>
<dbReference type="STRING" id="861299.J421_2623"/>
<feature type="region of interest" description="Disordered" evidence="1">
    <location>
        <begin position="126"/>
        <end position="148"/>
    </location>
</feature>
<dbReference type="PANTHER" id="PTHR33371">
    <property type="entry name" value="INTERMEMBRANE PHOSPHOLIPID TRANSPORT SYSTEM BINDING PROTEIN MLAD-RELATED"/>
    <property type="match status" value="1"/>
</dbReference>
<dbReference type="PANTHER" id="PTHR33371:SF4">
    <property type="entry name" value="INTERMEMBRANE PHOSPHOLIPID TRANSPORT SYSTEM BINDING PROTEIN MLAD"/>
    <property type="match status" value="1"/>
</dbReference>
<evidence type="ECO:0000313" key="4">
    <source>
        <dbReference type="Proteomes" id="UP000019151"/>
    </source>
</evidence>
<dbReference type="KEGG" id="gba:J421_2623"/>
<dbReference type="InterPro" id="IPR003399">
    <property type="entry name" value="Mce/MlaD"/>
</dbReference>
<dbReference type="eggNOG" id="COG1463">
    <property type="taxonomic scope" value="Bacteria"/>
</dbReference>
<proteinExistence type="predicted"/>
<evidence type="ECO:0000313" key="3">
    <source>
        <dbReference type="EMBL" id="AHG90160.1"/>
    </source>
</evidence>
<evidence type="ECO:0000259" key="2">
    <source>
        <dbReference type="Pfam" id="PF02470"/>
    </source>
</evidence>
<dbReference type="RefSeq" id="WP_025411630.1">
    <property type="nucleotide sequence ID" value="NZ_CP007128.1"/>
</dbReference>
<reference evidence="3 4" key="1">
    <citation type="journal article" date="2014" name="Genome Announc.">
        <title>Genome Sequence and Methylome of Soil Bacterium Gemmatirosa kalamazoonensis KBS708T, a Member of the Rarely Cultivated Gemmatimonadetes Phylum.</title>
        <authorList>
            <person name="Debruyn J.M."/>
            <person name="Radosevich M."/>
            <person name="Wommack K.E."/>
            <person name="Polson S.W."/>
            <person name="Hauser L.J."/>
            <person name="Fawaz M.N."/>
            <person name="Korlach J."/>
            <person name="Tsai Y.C."/>
        </authorList>
    </citation>
    <scope>NUCLEOTIDE SEQUENCE [LARGE SCALE GENOMIC DNA]</scope>
    <source>
        <strain evidence="3 4">KBS708</strain>
    </source>
</reference>
<organism evidence="3 4">
    <name type="scientific">Gemmatirosa kalamazoonensis</name>
    <dbReference type="NCBI Taxonomy" id="861299"/>
    <lineage>
        <taxon>Bacteria</taxon>
        <taxon>Pseudomonadati</taxon>
        <taxon>Gemmatimonadota</taxon>
        <taxon>Gemmatimonadia</taxon>
        <taxon>Gemmatimonadales</taxon>
        <taxon>Gemmatimonadaceae</taxon>
        <taxon>Gemmatirosa</taxon>
    </lineage>
</organism>
<dbReference type="Pfam" id="PF02470">
    <property type="entry name" value="MlaD"/>
    <property type="match status" value="1"/>
</dbReference>
<dbReference type="InterPro" id="IPR052336">
    <property type="entry name" value="MlaD_Phospholipid_Transporter"/>
</dbReference>
<keyword evidence="4" id="KW-1185">Reference proteome</keyword>
<dbReference type="Proteomes" id="UP000019151">
    <property type="component" value="Chromosome"/>
</dbReference>
<feature type="domain" description="Mce/MlaD" evidence="2">
    <location>
        <begin position="42"/>
        <end position="122"/>
    </location>
</feature>
<dbReference type="InParanoid" id="W0RIJ3"/>
<evidence type="ECO:0000256" key="1">
    <source>
        <dbReference type="SAM" id="MobiDB-lite"/>
    </source>
</evidence>
<sequence>MPRPRRWSDLLPGLLAIALLAGGVAAVLLFARVGTVHGAKFRLFATVQEARGLSSGSEVWVAGKRVGVVDAIDYLPPSSDTAQRLLLTLHVLENVRSVIRRGADVGVHPGGNLIGAPVVTIALGDARQPPVSPDDTLRSPPETDMDRARSDFQDATGELPLILTNVKLLDAQLRATRGTLGAFGIDGASTMTRAMGTASGFMTRVRSSRGPVGRLMARDGASHYAREALARADSVRQLIAAPPSQQSLGRFRRDSTLLGAVAAVRAELDTVATVLARSEGTAGRLQHDQALTQSVTQTRAELAALIADLKRHPLRYLAF</sequence>
<accession>W0RIJ3</accession>
<dbReference type="AlphaFoldDB" id="W0RIJ3"/>